<comment type="similarity">
    <text evidence="4">Belongs to the IspF family.</text>
</comment>
<dbReference type="CDD" id="cd00554">
    <property type="entry name" value="MECDP_synthase"/>
    <property type="match status" value="1"/>
</dbReference>
<feature type="binding site" evidence="12">
    <location>
        <begin position="234"/>
        <end position="236"/>
    </location>
    <ligand>
        <name>4-CDP-2-C-methyl-D-erythritol 2-phosphate</name>
        <dbReference type="ChEBI" id="CHEBI:57919"/>
    </ligand>
</feature>
<feature type="region of interest" description="2-C-methyl-D-erythritol 4-phosphate cytidylyltransferase" evidence="12">
    <location>
        <begin position="1"/>
        <end position="227"/>
    </location>
</feature>
<keyword evidence="10 12" id="KW-0456">Lyase</keyword>
<feature type="binding site" evidence="12">
    <location>
        <begin position="287"/>
        <end position="291"/>
    </location>
    <ligand>
        <name>4-CDP-2-C-methyl-D-erythritol 2-phosphate</name>
        <dbReference type="ChEBI" id="CHEBI:57919"/>
    </ligand>
</feature>
<dbReference type="InterPro" id="IPR020555">
    <property type="entry name" value="MECDP_synthase_CS"/>
</dbReference>
<dbReference type="GO" id="GO:0019288">
    <property type="term" value="P:isopentenyl diphosphate biosynthetic process, methylerythritol 4-phosphate pathway"/>
    <property type="evidence" value="ECO:0007669"/>
    <property type="project" value="UniProtKB-UniRule"/>
</dbReference>
<comment type="cofactor">
    <cofactor evidence="2 12">
        <name>a divalent metal cation</name>
        <dbReference type="ChEBI" id="CHEBI:60240"/>
    </cofactor>
</comment>
<keyword evidence="7 12" id="KW-0548">Nucleotidyltransferase</keyword>
<keyword evidence="8 12" id="KW-0479">Metal-binding</keyword>
<evidence type="ECO:0000256" key="10">
    <source>
        <dbReference type="ARBA" id="ARBA00023239"/>
    </source>
</evidence>
<evidence type="ECO:0000256" key="1">
    <source>
        <dbReference type="ARBA" id="ARBA00000200"/>
    </source>
</evidence>
<dbReference type="EC" id="2.7.7.60" evidence="12"/>
<dbReference type="SUPFAM" id="SSF69765">
    <property type="entry name" value="IpsF-like"/>
    <property type="match status" value="1"/>
</dbReference>
<evidence type="ECO:0000256" key="9">
    <source>
        <dbReference type="ARBA" id="ARBA00023229"/>
    </source>
</evidence>
<dbReference type="InterPro" id="IPR029044">
    <property type="entry name" value="Nucleotide-diphossugar_trans"/>
</dbReference>
<feature type="region of interest" description="2-C-methyl-D-erythritol 2,4-cyclodiphosphate synthase" evidence="12">
    <location>
        <begin position="228"/>
        <end position="384"/>
    </location>
</feature>
<dbReference type="EC" id="4.6.1.12" evidence="12"/>
<comment type="subunit">
    <text evidence="5">Homotrimer.</text>
</comment>
<dbReference type="CDD" id="cd02516">
    <property type="entry name" value="CDP-ME_synthetase"/>
    <property type="match status" value="1"/>
</dbReference>
<name>K6H208_9GAMM</name>
<evidence type="ECO:0000256" key="6">
    <source>
        <dbReference type="ARBA" id="ARBA00022679"/>
    </source>
</evidence>
<sequence>MNLKNNIAVIIPAAGSSSRFDGKLPKQFLNIGHETVLEKTVNLFLGITSVKKIFVAINPAEKIIQSQSFYDHSRINIVEGGNSRSQSVLNALDEIDDDISIVAIHDAARPWLRKDHFNDLLSEFINDQNIHGVYPVIPISDSLRMNSKSGPIPVQREDFLGVQTPQIFYIDNLKKAFKQANKKDLNFSDESQLMEYAGFKISSIPGDTSNSKITYKDDLPDNHQQDSRVGRGVDFHKFESGNGIILGNVHIECDKKIVAHSDGDIVLHAIADALLGAAGLRDIGYYFPDNDPKNKNISSLKILQKCIDLLNKESLEPSNIDFVIVCEEPKIGPYVNYIKQSLSSILNIQENHIGVKATTTEKMGIIGDGNGIAVFAIASLRKGS</sequence>
<evidence type="ECO:0000256" key="7">
    <source>
        <dbReference type="ARBA" id="ARBA00022695"/>
    </source>
</evidence>
<dbReference type="PROSITE" id="PS01350">
    <property type="entry name" value="ISPF"/>
    <property type="match status" value="1"/>
</dbReference>
<dbReference type="InterPro" id="IPR001228">
    <property type="entry name" value="IspD"/>
</dbReference>
<dbReference type="NCBIfam" id="TIGR00453">
    <property type="entry name" value="ispD"/>
    <property type="match status" value="1"/>
</dbReference>
<dbReference type="AlphaFoldDB" id="K6H208"/>
<evidence type="ECO:0000256" key="11">
    <source>
        <dbReference type="ARBA" id="ARBA00023268"/>
    </source>
</evidence>
<evidence type="ECO:0000259" key="13">
    <source>
        <dbReference type="Pfam" id="PF02542"/>
    </source>
</evidence>
<dbReference type="SUPFAM" id="SSF53448">
    <property type="entry name" value="Nucleotide-diphospho-sugar transferases"/>
    <property type="match status" value="1"/>
</dbReference>
<evidence type="ECO:0000313" key="15">
    <source>
        <dbReference type="Proteomes" id="UP000010310"/>
    </source>
</evidence>
<dbReference type="Pfam" id="PF01128">
    <property type="entry name" value="IspD"/>
    <property type="match status" value="1"/>
</dbReference>
<feature type="site" description="Positions MEP for the nucleophilic attack" evidence="12">
    <location>
        <position position="156"/>
    </location>
</feature>
<dbReference type="GO" id="GO:0046872">
    <property type="term" value="F:metal ion binding"/>
    <property type="evidence" value="ECO:0007669"/>
    <property type="project" value="UniProtKB-KW"/>
</dbReference>
<organism evidence="14 15">
    <name type="scientific">SAR86 cluster bacterium SAR86E</name>
    <dbReference type="NCBI Taxonomy" id="1208365"/>
    <lineage>
        <taxon>Bacteria</taxon>
        <taxon>Pseudomonadati</taxon>
        <taxon>Pseudomonadota</taxon>
        <taxon>Gammaproteobacteria</taxon>
        <taxon>SAR86 cluster</taxon>
    </lineage>
</organism>
<feature type="binding site" evidence="12">
    <location>
        <position position="234"/>
    </location>
    <ligand>
        <name>a divalent metal cation</name>
        <dbReference type="ChEBI" id="CHEBI:60240"/>
    </ligand>
</feature>
<keyword evidence="9 12" id="KW-0414">Isoprene biosynthesis</keyword>
<evidence type="ECO:0000256" key="12">
    <source>
        <dbReference type="HAMAP-Rule" id="MF_01520"/>
    </source>
</evidence>
<dbReference type="EMBL" id="AMWX01000008">
    <property type="protein sequence ID" value="EKO36543.1"/>
    <property type="molecule type" value="Genomic_DNA"/>
</dbReference>
<dbReference type="PATRIC" id="fig|1208365.4.peg.940"/>
<feature type="site" description="Transition state stabilizer" evidence="12">
    <location>
        <position position="260"/>
    </location>
</feature>
<dbReference type="InterPro" id="IPR036571">
    <property type="entry name" value="MECDP_synthase_sf"/>
</dbReference>
<dbReference type="InterPro" id="IPR026596">
    <property type="entry name" value="IspD/F"/>
</dbReference>
<reference evidence="14 15" key="1">
    <citation type="submission" date="2012-09" db="EMBL/GenBank/DDBJ databases">
        <authorList>
            <person name="Dupont C.L."/>
            <person name="Rusch D.B."/>
            <person name="Lombardo M.-J."/>
            <person name="Novotny M."/>
            <person name="Yee-Greenbaum J."/>
            <person name="Laskin R."/>
        </authorList>
    </citation>
    <scope>NUCLEOTIDE SEQUENCE [LARGE SCALE GENOMIC DNA]</scope>
    <source>
        <strain evidence="14">SAR86E</strain>
    </source>
</reference>
<accession>K6H208</accession>
<keyword evidence="15" id="KW-1185">Reference proteome</keyword>
<evidence type="ECO:0000256" key="3">
    <source>
        <dbReference type="ARBA" id="ARBA00004709"/>
    </source>
</evidence>
<feature type="binding site" evidence="12">
    <location>
        <begin position="282"/>
        <end position="284"/>
    </location>
    <ligand>
        <name>4-CDP-2-C-methyl-D-erythritol 2-phosphate</name>
        <dbReference type="ChEBI" id="CHEBI:57919"/>
    </ligand>
</feature>
<dbReference type="InterPro" id="IPR003526">
    <property type="entry name" value="MECDP_synthase"/>
</dbReference>
<feature type="site" description="Transition state stabilizer" evidence="12">
    <location>
        <position position="26"/>
    </location>
</feature>
<dbReference type="Gene3D" id="3.30.1330.50">
    <property type="entry name" value="2-C-methyl-D-erythritol 2,4-cyclodiphosphate synthase"/>
    <property type="match status" value="1"/>
</dbReference>
<dbReference type="InterPro" id="IPR034683">
    <property type="entry name" value="IspD/TarI"/>
</dbReference>
<comment type="caution">
    <text evidence="14">The sequence shown here is derived from an EMBL/GenBank/DDBJ whole genome shotgun (WGS) entry which is preliminary data.</text>
</comment>
<dbReference type="Proteomes" id="UP000010310">
    <property type="component" value="Unassembled WGS sequence"/>
</dbReference>
<dbReference type="GO" id="GO:0016114">
    <property type="term" value="P:terpenoid biosynthetic process"/>
    <property type="evidence" value="ECO:0007669"/>
    <property type="project" value="InterPro"/>
</dbReference>
<feature type="domain" description="2-C-methyl-D-erythritol 2,4-cyclodiphosphate synthase" evidence="13">
    <location>
        <begin position="228"/>
        <end position="380"/>
    </location>
</feature>
<comment type="function">
    <text evidence="12">Bifunctional enzyme that catalyzes the formation of 4-diphosphocytidyl-2-C-methyl-D-erythritol from CTP and 2-C-methyl-D-erythritol 4-phosphate (MEP) (IspD), and catalyzes the conversion of 4-diphosphocytidyl-2-C-methyl-D-erythritol 2-phosphate (CDP-ME2P) to 2-C-methyl-D-erythritol 2,4-cyclodiphosphate (ME-CPP) with a corresponding release of cytidine 5-monophosphate (CMP) (IspF).</text>
</comment>
<dbReference type="HAMAP" id="MF_00107">
    <property type="entry name" value="IspF"/>
    <property type="match status" value="1"/>
</dbReference>
<feature type="binding site" evidence="12">
    <location>
        <position position="236"/>
    </location>
    <ligand>
        <name>a divalent metal cation</name>
        <dbReference type="ChEBI" id="CHEBI:60240"/>
    </ligand>
</feature>
<evidence type="ECO:0000256" key="5">
    <source>
        <dbReference type="ARBA" id="ARBA00011233"/>
    </source>
</evidence>
<comment type="catalytic activity">
    <reaction evidence="1 12">
        <text>4-CDP-2-C-methyl-D-erythritol 2-phosphate = 2-C-methyl-D-erythritol 2,4-cyclic diphosphate + CMP</text>
        <dbReference type="Rhea" id="RHEA:23864"/>
        <dbReference type="ChEBI" id="CHEBI:57919"/>
        <dbReference type="ChEBI" id="CHEBI:58483"/>
        <dbReference type="ChEBI" id="CHEBI:60377"/>
        <dbReference type="EC" id="4.6.1.12"/>
    </reaction>
</comment>
<protein>
    <recommendedName>
        <fullName evidence="12">Bifunctional enzyme IspD/IspF</fullName>
    </recommendedName>
    <domain>
        <recommendedName>
            <fullName evidence="12">2-C-methyl-D-erythritol 4-phosphate cytidylyltransferase</fullName>
            <ecNumber evidence="12">2.7.7.60</ecNumber>
        </recommendedName>
        <alternativeName>
            <fullName evidence="12">4-diphosphocytidyl-2C-methyl-D-erythritol synthase</fullName>
        </alternativeName>
        <alternativeName>
            <fullName evidence="12">MEP cytidylyltransferase</fullName>
            <shortName evidence="12">MCT</shortName>
        </alternativeName>
    </domain>
    <domain>
        <recommendedName>
            <fullName evidence="12">2-C-methyl-D-erythritol 2,4-cyclodiphosphate synthase</fullName>
            <shortName evidence="12">MECDP-synthase</shortName>
            <shortName evidence="12">MECPP-synthase</shortName>
            <shortName evidence="12">MECPS</shortName>
            <ecNumber evidence="12">4.6.1.12</ecNumber>
        </recommendedName>
    </domain>
</protein>
<dbReference type="HAMAP" id="MF_01520">
    <property type="entry name" value="IspDF"/>
    <property type="match status" value="1"/>
</dbReference>
<dbReference type="UniPathway" id="UPA00056">
    <property type="reaction ID" value="UER00093"/>
</dbReference>
<keyword evidence="6 12" id="KW-0808">Transferase</keyword>
<comment type="pathway">
    <text evidence="3 12">Isoprenoid biosynthesis; isopentenyl diphosphate biosynthesis via DXP pathway; isopentenyl diphosphate from 1-deoxy-D-xylulose 5-phosphate: step 4/6.</text>
</comment>
<feature type="binding site" evidence="12">
    <location>
        <begin position="260"/>
        <end position="261"/>
    </location>
    <ligand>
        <name>4-CDP-2-C-methyl-D-erythritol 2-phosphate</name>
        <dbReference type="ChEBI" id="CHEBI:57919"/>
    </ligand>
</feature>
<dbReference type="PANTHER" id="PTHR43181:SF1">
    <property type="entry name" value="2-C-METHYL-D-ERYTHRITOL 2,4-CYCLODIPHOSPHATE SYNTHASE, CHLOROPLASTIC"/>
    <property type="match status" value="1"/>
</dbReference>
<dbReference type="GO" id="GO:0008685">
    <property type="term" value="F:2-C-methyl-D-erythritol 2,4-cyclodiphosphate synthase activity"/>
    <property type="evidence" value="ECO:0007669"/>
    <property type="project" value="UniProtKB-UniRule"/>
</dbReference>
<keyword evidence="11 12" id="KW-0511">Multifunctional enzyme</keyword>
<gene>
    <name evidence="12" type="primary">ispDF</name>
    <name evidence="14" type="ORF">B273_1366</name>
</gene>
<evidence type="ECO:0000256" key="2">
    <source>
        <dbReference type="ARBA" id="ARBA00001968"/>
    </source>
</evidence>
<proteinExistence type="inferred from homology"/>
<feature type="binding site" evidence="12">
    <location>
        <position position="268"/>
    </location>
    <ligand>
        <name>a divalent metal cation</name>
        <dbReference type="ChEBI" id="CHEBI:60240"/>
    </ligand>
</feature>
<comment type="pathway">
    <text evidence="12">Isoprenoid biosynthesis; isopentenyl diphosphate biosynthesis via DXP pathway; isopentenyl diphosphate from 1-deoxy-D-xylulose 5-phosphate: step 2/6.</text>
</comment>
<feature type="site" description="Transition state stabilizer" evidence="12">
    <location>
        <position position="19"/>
    </location>
</feature>
<evidence type="ECO:0000256" key="4">
    <source>
        <dbReference type="ARBA" id="ARBA00008480"/>
    </source>
</evidence>
<dbReference type="Gene3D" id="3.90.550.10">
    <property type="entry name" value="Spore Coat Polysaccharide Biosynthesis Protein SpsA, Chain A"/>
    <property type="match status" value="1"/>
</dbReference>
<comment type="similarity">
    <text evidence="12">In the N-terminal section; belongs to the IspD/TarI cytidylyltransferase family. IspD subfamily.</text>
</comment>
<dbReference type="NCBIfam" id="TIGR00151">
    <property type="entry name" value="ispF"/>
    <property type="match status" value="1"/>
</dbReference>
<comment type="catalytic activity">
    <reaction evidence="12">
        <text>2-C-methyl-D-erythritol 4-phosphate + CTP + H(+) = 4-CDP-2-C-methyl-D-erythritol + diphosphate</text>
        <dbReference type="Rhea" id="RHEA:13429"/>
        <dbReference type="ChEBI" id="CHEBI:15378"/>
        <dbReference type="ChEBI" id="CHEBI:33019"/>
        <dbReference type="ChEBI" id="CHEBI:37563"/>
        <dbReference type="ChEBI" id="CHEBI:57823"/>
        <dbReference type="ChEBI" id="CHEBI:58262"/>
        <dbReference type="EC" id="2.7.7.60"/>
    </reaction>
</comment>
<comment type="caution">
    <text evidence="12">Lacks conserved residue(s) required for the propagation of feature annotation.</text>
</comment>
<comment type="similarity">
    <text evidence="12">In the C-terminal section; belongs to the IspF family.</text>
</comment>
<evidence type="ECO:0000313" key="14">
    <source>
        <dbReference type="EMBL" id="EKO36543.1"/>
    </source>
</evidence>
<feature type="site" description="Positions MEP for the nucleophilic attack" evidence="12">
    <location>
        <position position="212"/>
    </location>
</feature>
<feature type="binding site" evidence="12">
    <location>
        <begin position="358"/>
        <end position="361"/>
    </location>
    <ligand>
        <name>4-CDP-2-C-methyl-D-erythritol 2-phosphate</name>
        <dbReference type="ChEBI" id="CHEBI:57919"/>
    </ligand>
</feature>
<dbReference type="GO" id="GO:0050518">
    <property type="term" value="F:2-C-methyl-D-erythritol 4-phosphate cytidylyltransferase activity"/>
    <property type="evidence" value="ECO:0007669"/>
    <property type="project" value="UniProtKB-UniRule"/>
</dbReference>
<dbReference type="Pfam" id="PF02542">
    <property type="entry name" value="YgbB"/>
    <property type="match status" value="1"/>
</dbReference>
<dbReference type="STRING" id="1208365.B273_1366"/>
<dbReference type="PANTHER" id="PTHR43181">
    <property type="entry name" value="2-C-METHYL-D-ERYTHRITOL 2,4-CYCLODIPHOSPHATE SYNTHASE, CHLOROPLASTIC"/>
    <property type="match status" value="1"/>
</dbReference>
<feature type="site" description="Transition state stabilizer" evidence="12">
    <location>
        <position position="359"/>
    </location>
</feature>
<evidence type="ECO:0000256" key="8">
    <source>
        <dbReference type="ARBA" id="ARBA00022723"/>
    </source>
</evidence>